<dbReference type="OrthoDB" id="3799483at2759"/>
<reference evidence="1" key="1">
    <citation type="submission" date="2021-12" db="EMBL/GenBank/DDBJ databases">
        <authorList>
            <person name="Zaccaron A."/>
            <person name="Stergiopoulos I."/>
        </authorList>
    </citation>
    <scope>NUCLEOTIDE SEQUENCE</scope>
    <source>
        <strain evidence="1">Race5_Kim</strain>
    </source>
</reference>
<evidence type="ECO:0000313" key="1">
    <source>
        <dbReference type="EMBL" id="UJO20322.1"/>
    </source>
</evidence>
<dbReference type="EMBL" id="CP090169">
    <property type="protein sequence ID" value="UJO20322.1"/>
    <property type="molecule type" value="Genomic_DNA"/>
</dbReference>
<protein>
    <submittedName>
        <fullName evidence="1">Uncharacterized protein</fullName>
    </submittedName>
</protein>
<keyword evidence="2" id="KW-1185">Reference proteome</keyword>
<reference evidence="1" key="2">
    <citation type="journal article" date="2022" name="Microb. Genom.">
        <title>A chromosome-scale genome assembly of the tomato pathogen Cladosporium fulvum reveals a compartmentalized genome architecture and the presence of a dispensable chromosome.</title>
        <authorList>
            <person name="Zaccaron A.Z."/>
            <person name="Chen L.H."/>
            <person name="Samaras A."/>
            <person name="Stergiopoulos I."/>
        </authorList>
    </citation>
    <scope>NUCLEOTIDE SEQUENCE</scope>
    <source>
        <strain evidence="1">Race5_Kim</strain>
    </source>
</reference>
<dbReference type="AlphaFoldDB" id="A0A9Q8US25"/>
<dbReference type="KEGG" id="ffu:CLAFUR5_10465"/>
<gene>
    <name evidence="1" type="ORF">CLAFUR5_10465</name>
</gene>
<accession>A0A9Q8US25</accession>
<evidence type="ECO:0000313" key="2">
    <source>
        <dbReference type="Proteomes" id="UP000756132"/>
    </source>
</evidence>
<name>A0A9Q8US25_PASFU</name>
<dbReference type="GeneID" id="71990343"/>
<sequence>MRFETGIGAKLEFKFVKGHRNPYAGVNIEDKDCFTLPPSTGDQPELDLSLVLLSLAFDRGLFGSRTPEELWEGPEKYIEQDEDVANQAGFVQSDQAGVLDTELAMKEASLNPKLREMCQSVGLVARDSMYAFRRLAITEVRRGSGTEFAKEFAGHKMGGRSMYAYDNLGMQDVDMQNMRLGTEEVYSRTELRKIFGQVPDQLWTGDTETAEQANYRRAEELMIEDTQYKDVEKKLRDILRDCAVLLDMPDLGYNESIVNSYSKKLQAMDDDIDADSGDQRRAQQGLRTYWVLHEKYRKEVKEQQSTEVKAASKVASKRSKTTEGVRWAYTSSAMHGFLRRRRGLYQAAAGPRA</sequence>
<dbReference type="RefSeq" id="XP_047764688.1">
    <property type="nucleotide sequence ID" value="XM_047909613.1"/>
</dbReference>
<dbReference type="Proteomes" id="UP000756132">
    <property type="component" value="Chromosome 7"/>
</dbReference>
<proteinExistence type="predicted"/>
<organism evidence="1 2">
    <name type="scientific">Passalora fulva</name>
    <name type="common">Tomato leaf mold</name>
    <name type="synonym">Cladosporium fulvum</name>
    <dbReference type="NCBI Taxonomy" id="5499"/>
    <lineage>
        <taxon>Eukaryota</taxon>
        <taxon>Fungi</taxon>
        <taxon>Dikarya</taxon>
        <taxon>Ascomycota</taxon>
        <taxon>Pezizomycotina</taxon>
        <taxon>Dothideomycetes</taxon>
        <taxon>Dothideomycetidae</taxon>
        <taxon>Mycosphaerellales</taxon>
        <taxon>Mycosphaerellaceae</taxon>
        <taxon>Fulvia</taxon>
    </lineage>
</organism>